<evidence type="ECO:0000313" key="1">
    <source>
        <dbReference type="EMBL" id="KAG2499967.1"/>
    </source>
</evidence>
<keyword evidence="2" id="KW-1185">Reference proteome</keyword>
<name>A0A835YBN4_9CHLO</name>
<dbReference type="EMBL" id="JAEHOE010000005">
    <property type="protein sequence ID" value="KAG2499967.1"/>
    <property type="molecule type" value="Genomic_DNA"/>
</dbReference>
<dbReference type="AlphaFoldDB" id="A0A835YBN4"/>
<reference evidence="1" key="1">
    <citation type="journal article" date="2020" name="bioRxiv">
        <title>Comparative genomics of Chlamydomonas.</title>
        <authorList>
            <person name="Craig R.J."/>
            <person name="Hasan A.R."/>
            <person name="Ness R.W."/>
            <person name="Keightley P.D."/>
        </authorList>
    </citation>
    <scope>NUCLEOTIDE SEQUENCE</scope>
    <source>
        <strain evidence="1">CCAP 11/70</strain>
    </source>
</reference>
<sequence>MSQPAPQPPATTAAAALAAAAALEEVYGPSIWESAAHASVPPTAWEYQVRRQLNDAAYNHLQYVPYCSTMPVPPRCEEPKFMWRRKERH</sequence>
<dbReference type="Proteomes" id="UP000612055">
    <property type="component" value="Unassembled WGS sequence"/>
</dbReference>
<accession>A0A835YBN4</accession>
<proteinExistence type="predicted"/>
<gene>
    <name evidence="1" type="ORF">HYH03_002252</name>
</gene>
<organism evidence="1 2">
    <name type="scientific">Edaphochlamys debaryana</name>
    <dbReference type="NCBI Taxonomy" id="47281"/>
    <lineage>
        <taxon>Eukaryota</taxon>
        <taxon>Viridiplantae</taxon>
        <taxon>Chlorophyta</taxon>
        <taxon>core chlorophytes</taxon>
        <taxon>Chlorophyceae</taxon>
        <taxon>CS clade</taxon>
        <taxon>Chlamydomonadales</taxon>
        <taxon>Chlamydomonadales incertae sedis</taxon>
        <taxon>Edaphochlamys</taxon>
    </lineage>
</organism>
<protein>
    <submittedName>
        <fullName evidence="1">Uncharacterized protein</fullName>
    </submittedName>
</protein>
<evidence type="ECO:0000313" key="2">
    <source>
        <dbReference type="Proteomes" id="UP000612055"/>
    </source>
</evidence>
<dbReference type="OrthoDB" id="504791at2759"/>
<comment type="caution">
    <text evidence="1">The sequence shown here is derived from an EMBL/GenBank/DDBJ whole genome shotgun (WGS) entry which is preliminary data.</text>
</comment>